<dbReference type="InterPro" id="IPR005097">
    <property type="entry name" value="Sacchrp_dh_NADP-bd"/>
</dbReference>
<name>A0A9D4Z1K6_CHLVU</name>
<dbReference type="InterPro" id="IPR036291">
    <property type="entry name" value="NAD(P)-bd_dom_sf"/>
</dbReference>
<dbReference type="OrthoDB" id="10268090at2759"/>
<dbReference type="AlphaFoldDB" id="A0A9D4Z1K6"/>
<proteinExistence type="inferred from homology"/>
<comment type="similarity">
    <text evidence="1">Belongs to the saccharopine dehydrogenase family.</text>
</comment>
<evidence type="ECO:0000256" key="1">
    <source>
        <dbReference type="ARBA" id="ARBA00038048"/>
    </source>
</evidence>
<evidence type="ECO:0000313" key="3">
    <source>
        <dbReference type="EMBL" id="KAI3437935.1"/>
    </source>
</evidence>
<comment type="caution">
    <text evidence="3">The sequence shown here is derived from an EMBL/GenBank/DDBJ whole genome shotgun (WGS) entry which is preliminary data.</text>
</comment>
<organism evidence="3 4">
    <name type="scientific">Chlorella vulgaris</name>
    <name type="common">Green alga</name>
    <dbReference type="NCBI Taxonomy" id="3077"/>
    <lineage>
        <taxon>Eukaryota</taxon>
        <taxon>Viridiplantae</taxon>
        <taxon>Chlorophyta</taxon>
        <taxon>core chlorophytes</taxon>
        <taxon>Trebouxiophyceae</taxon>
        <taxon>Chlorellales</taxon>
        <taxon>Chlorellaceae</taxon>
        <taxon>Chlorella clade</taxon>
        <taxon>Chlorella</taxon>
    </lineage>
</organism>
<evidence type="ECO:0000259" key="2">
    <source>
        <dbReference type="Pfam" id="PF03435"/>
    </source>
</evidence>
<dbReference type="Proteomes" id="UP001055712">
    <property type="component" value="Unassembled WGS sequence"/>
</dbReference>
<sequence>MAGRAFDVVVWGATGFTGRLVAEHLARDYKTGVKWALAGRNQERLEKVRLDLSEQYGSELQEVPILLGDIKDQSSLDSIAAQTHVVLSTAGPFALHGTPVVDAAVRSGAHYVDITGETPWVKTIIDGYHEEAARKGLRIVPCCGFDSTPFDLGALLVVEHMKRLGKEPAKIMNVVMGSKGGVSGGTIASGMNAFAEMKSNPALASESSNVYSLVPPAARGGDGEFWGVQWSKELGQYLAPFVMQACNNRVVHRSAYLLNYTSSHEFRYQEAIAAKSWLAAKSVQLGTLAVVAAMSQTWLHPLLKKVLPAQGEGPTRDMMVGGNFKNRVLGWTKEEGGTAPTLVQAEVGDPHRDGGYWGTSRMLLEAALCLAQQQKELDASKELQKGGVLTPASAMGMLLVERLRKAGQTYKILE</sequence>
<reference evidence="3" key="2">
    <citation type="submission" date="2020-11" db="EMBL/GenBank/DDBJ databases">
        <authorList>
            <person name="Cecchin M."/>
            <person name="Marcolungo L."/>
            <person name="Rossato M."/>
            <person name="Girolomoni L."/>
            <person name="Cosentino E."/>
            <person name="Cuine S."/>
            <person name="Li-Beisson Y."/>
            <person name="Delledonne M."/>
            <person name="Ballottari M."/>
        </authorList>
    </citation>
    <scope>NUCLEOTIDE SEQUENCE</scope>
    <source>
        <strain evidence="3">211/11P</strain>
        <tissue evidence="3">Whole cell</tissue>
    </source>
</reference>
<dbReference type="GO" id="GO:0009247">
    <property type="term" value="P:glycolipid biosynthetic process"/>
    <property type="evidence" value="ECO:0007669"/>
    <property type="project" value="TreeGrafter"/>
</dbReference>
<dbReference type="Pfam" id="PF03435">
    <property type="entry name" value="Sacchrp_dh_NADP"/>
    <property type="match status" value="1"/>
</dbReference>
<keyword evidence="4" id="KW-1185">Reference proteome</keyword>
<gene>
    <name evidence="3" type="ORF">D9Q98_000379</name>
</gene>
<dbReference type="PANTHER" id="PTHR12286:SF5">
    <property type="entry name" value="SACCHAROPINE DEHYDROGENASE-LIKE OXIDOREDUCTASE"/>
    <property type="match status" value="1"/>
</dbReference>
<dbReference type="GO" id="GO:0005886">
    <property type="term" value="C:plasma membrane"/>
    <property type="evidence" value="ECO:0007669"/>
    <property type="project" value="TreeGrafter"/>
</dbReference>
<accession>A0A9D4Z1K6</accession>
<dbReference type="Gene3D" id="3.40.50.720">
    <property type="entry name" value="NAD(P)-binding Rossmann-like Domain"/>
    <property type="match status" value="1"/>
</dbReference>
<dbReference type="InterPro" id="IPR051276">
    <property type="entry name" value="Saccharopine_DH-like_oxidrdct"/>
</dbReference>
<evidence type="ECO:0000313" key="4">
    <source>
        <dbReference type="Proteomes" id="UP001055712"/>
    </source>
</evidence>
<protein>
    <recommendedName>
        <fullName evidence="2">Saccharopine dehydrogenase NADP binding domain-containing protein</fullName>
    </recommendedName>
</protein>
<reference evidence="3" key="1">
    <citation type="journal article" date="2019" name="Plant J.">
        <title>Chlorella vulgaris genome assembly and annotation reveals the molecular basis for metabolic acclimation to high light conditions.</title>
        <authorList>
            <person name="Cecchin M."/>
            <person name="Marcolungo L."/>
            <person name="Rossato M."/>
            <person name="Girolomoni L."/>
            <person name="Cosentino E."/>
            <person name="Cuine S."/>
            <person name="Li-Beisson Y."/>
            <person name="Delledonne M."/>
            <person name="Ballottari M."/>
        </authorList>
    </citation>
    <scope>NUCLEOTIDE SEQUENCE</scope>
    <source>
        <strain evidence="3">211/11P</strain>
    </source>
</reference>
<dbReference type="EMBL" id="SIDB01000001">
    <property type="protein sequence ID" value="KAI3437935.1"/>
    <property type="molecule type" value="Genomic_DNA"/>
</dbReference>
<feature type="domain" description="Saccharopine dehydrogenase NADP binding" evidence="2">
    <location>
        <begin position="8"/>
        <end position="139"/>
    </location>
</feature>
<dbReference type="PANTHER" id="PTHR12286">
    <property type="entry name" value="SACCHAROPINE DEHYDROGENASE-LIKE OXIDOREDUCTASE"/>
    <property type="match status" value="1"/>
</dbReference>
<dbReference type="SUPFAM" id="SSF51735">
    <property type="entry name" value="NAD(P)-binding Rossmann-fold domains"/>
    <property type="match status" value="1"/>
</dbReference>